<comment type="caution">
    <text evidence="2">The sequence shown here is derived from an EMBL/GenBank/DDBJ whole genome shotgun (WGS) entry which is preliminary data.</text>
</comment>
<dbReference type="Proteomes" id="UP000568106">
    <property type="component" value="Unassembled WGS sequence"/>
</dbReference>
<dbReference type="EMBL" id="JACHDY010000006">
    <property type="protein sequence ID" value="MBB5318901.1"/>
    <property type="molecule type" value="Genomic_DNA"/>
</dbReference>
<dbReference type="AlphaFoldDB" id="A0A7W8IKL3"/>
<accession>A0A7W8IKL3</accession>
<name>A0A7W8IKL3_9BACT</name>
<evidence type="ECO:0000313" key="2">
    <source>
        <dbReference type="EMBL" id="MBB5318901.1"/>
    </source>
</evidence>
<sequence>MFGFRSSVKKVAGLLLVGLMASGADAVQAQVTHRTRRESSANRKARIARTTAETYGHRYEVAGGGGYMRFKAGSSLQKSNEVTFWMSGTYFLNPKLGIIGEVRGAYGNARIGNNLGSPVTLPFNPQISEYPFLGGVAYRVYAKEKVAVTVTGEGGAVLGKFDGGAKGFQSKDIGVWQDATKPAFALGANFDYNFYPNIAFRVSPTYVGTFFRLDPLDLTHGPQSTIQNNFGVNVGLVYRFGKIK</sequence>
<organism evidence="2 3">
    <name type="scientific">Tunturiibacter empetritectus</name>
    <dbReference type="NCBI Taxonomy" id="3069691"/>
    <lineage>
        <taxon>Bacteria</taxon>
        <taxon>Pseudomonadati</taxon>
        <taxon>Acidobacteriota</taxon>
        <taxon>Terriglobia</taxon>
        <taxon>Terriglobales</taxon>
        <taxon>Acidobacteriaceae</taxon>
        <taxon>Tunturiibacter</taxon>
    </lineage>
</organism>
<dbReference type="SUPFAM" id="SSF56925">
    <property type="entry name" value="OMPA-like"/>
    <property type="match status" value="1"/>
</dbReference>
<keyword evidence="3" id="KW-1185">Reference proteome</keyword>
<reference evidence="2" key="1">
    <citation type="submission" date="2020-08" db="EMBL/GenBank/DDBJ databases">
        <title>Genomic Encyclopedia of Type Strains, Phase IV (KMG-V): Genome sequencing to study the core and pangenomes of soil and plant-associated prokaryotes.</title>
        <authorList>
            <person name="Whitman W."/>
        </authorList>
    </citation>
    <scope>NUCLEOTIDE SEQUENCE [LARGE SCALE GENOMIC DNA]</scope>
    <source>
        <strain evidence="2">M8UP27</strain>
    </source>
</reference>
<feature type="chain" id="PRO_5031104883" evidence="1">
    <location>
        <begin position="27"/>
        <end position="244"/>
    </location>
</feature>
<proteinExistence type="predicted"/>
<gene>
    <name evidence="2" type="ORF">HDF09_003600</name>
</gene>
<evidence type="ECO:0000256" key="1">
    <source>
        <dbReference type="SAM" id="SignalP"/>
    </source>
</evidence>
<dbReference type="InterPro" id="IPR011250">
    <property type="entry name" value="OMP/PagP_B-barrel"/>
</dbReference>
<protein>
    <submittedName>
        <fullName evidence="2">Porin</fullName>
    </submittedName>
</protein>
<evidence type="ECO:0000313" key="3">
    <source>
        <dbReference type="Proteomes" id="UP000568106"/>
    </source>
</evidence>
<keyword evidence="1" id="KW-0732">Signal</keyword>
<feature type="signal peptide" evidence="1">
    <location>
        <begin position="1"/>
        <end position="26"/>
    </location>
</feature>